<evidence type="ECO:0000313" key="4">
    <source>
        <dbReference type="EMBL" id="KZV81992.1"/>
    </source>
</evidence>
<feature type="domain" description="CxC5 like cysteine cluster associated with KDZ" evidence="2">
    <location>
        <begin position="2"/>
        <end position="83"/>
    </location>
</feature>
<feature type="region of interest" description="Disordered" evidence="1">
    <location>
        <begin position="296"/>
        <end position="315"/>
    </location>
</feature>
<evidence type="ECO:0000259" key="3">
    <source>
        <dbReference type="Pfam" id="PF18721"/>
    </source>
</evidence>
<reference evidence="4 5" key="1">
    <citation type="journal article" date="2016" name="Mol. Biol. Evol.">
        <title>Comparative Genomics of Early-Diverging Mushroom-Forming Fungi Provides Insights into the Origins of Lignocellulose Decay Capabilities.</title>
        <authorList>
            <person name="Nagy L.G."/>
            <person name="Riley R."/>
            <person name="Tritt A."/>
            <person name="Adam C."/>
            <person name="Daum C."/>
            <person name="Floudas D."/>
            <person name="Sun H."/>
            <person name="Yadav J.S."/>
            <person name="Pangilinan J."/>
            <person name="Larsson K.H."/>
            <person name="Matsuura K."/>
            <person name="Barry K."/>
            <person name="Labutti K."/>
            <person name="Kuo R."/>
            <person name="Ohm R.A."/>
            <person name="Bhattacharya S.S."/>
            <person name="Shirouzu T."/>
            <person name="Yoshinaga Y."/>
            <person name="Martin F.M."/>
            <person name="Grigoriev I.V."/>
            <person name="Hibbett D.S."/>
        </authorList>
    </citation>
    <scope>NUCLEOTIDE SEQUENCE [LARGE SCALE GENOMIC DNA]</scope>
    <source>
        <strain evidence="4 5">HHB12029</strain>
    </source>
</reference>
<gene>
    <name evidence="4" type="ORF">EXIGLDRAFT_627672</name>
</gene>
<feature type="domain" description="CxC6 like cysteine cluster associated with KDZ" evidence="3">
    <location>
        <begin position="208"/>
        <end position="277"/>
    </location>
</feature>
<dbReference type="Pfam" id="PF18718">
    <property type="entry name" value="CxC5"/>
    <property type="match status" value="1"/>
</dbReference>
<dbReference type="STRING" id="1314781.A0A165C815"/>
<evidence type="ECO:0008006" key="6">
    <source>
        <dbReference type="Google" id="ProtNLM"/>
    </source>
</evidence>
<keyword evidence="5" id="KW-1185">Reference proteome</keyword>
<sequence>TLGEQSSYAAVGYTVQTGAVALLVTSLYCRNCHTRYFPDYYVCRASERNSERIYYSCPVPFISAAEYSFFDSQLWDWISQQYAWAMWGILIRTEACRSSFLPSVSAERIAIIYNQSMHLSRGYLADLSAEVVMDVFFIGALLRWMARQERTLHVHHHSVQSLRFEEAMKARNRYIAGTGQDQWAHACDGCMKVKTDAMGRRYRITACVMDGICIGHPCCSFKDADGLPCRVQLSTPRDRFCSTHSAEILVCAVRDCTSARGAGFQTCNDSAHRTLENSLPQSGTSMRELLARKERNAHAKAARSTGKSSKTRKGSKTAAVFRRTFTHNEQLLVRPCGIIVSRCTMFQSEAISAAKASADFVMSTFPETFPGSKPTYLFYDNNCQLHKYIASPGHPKVQAYWLVINKPVDVFHFECKHAETDEVCQQHCNPALFPDLMTEGRWTFNSSAAEQTNAWLVRFKTILREMGQTRYEFFLDEIIRMRNEWTVERLRKKGMSPHMVPQEDLRLAEIVL</sequence>
<dbReference type="InParanoid" id="A0A165C815"/>
<evidence type="ECO:0000256" key="1">
    <source>
        <dbReference type="SAM" id="MobiDB-lite"/>
    </source>
</evidence>
<name>A0A165C815_EXIGL</name>
<organism evidence="4 5">
    <name type="scientific">Exidia glandulosa HHB12029</name>
    <dbReference type="NCBI Taxonomy" id="1314781"/>
    <lineage>
        <taxon>Eukaryota</taxon>
        <taxon>Fungi</taxon>
        <taxon>Dikarya</taxon>
        <taxon>Basidiomycota</taxon>
        <taxon>Agaricomycotina</taxon>
        <taxon>Agaricomycetes</taxon>
        <taxon>Auriculariales</taxon>
        <taxon>Exidiaceae</taxon>
        <taxon>Exidia</taxon>
    </lineage>
</organism>
<proteinExistence type="predicted"/>
<evidence type="ECO:0000313" key="5">
    <source>
        <dbReference type="Proteomes" id="UP000077266"/>
    </source>
</evidence>
<dbReference type="EMBL" id="KV426353">
    <property type="protein sequence ID" value="KZV81992.1"/>
    <property type="molecule type" value="Genomic_DNA"/>
</dbReference>
<feature type="non-terminal residue" evidence="4">
    <location>
        <position position="1"/>
    </location>
</feature>
<dbReference type="InterPro" id="IPR040898">
    <property type="entry name" value="CxC6"/>
</dbReference>
<dbReference type="Pfam" id="PF18721">
    <property type="entry name" value="CxC6"/>
    <property type="match status" value="1"/>
</dbReference>
<dbReference type="Proteomes" id="UP000077266">
    <property type="component" value="Unassembled WGS sequence"/>
</dbReference>
<dbReference type="AlphaFoldDB" id="A0A165C815"/>
<dbReference type="InterPro" id="IPR041539">
    <property type="entry name" value="CxC5"/>
</dbReference>
<evidence type="ECO:0000259" key="2">
    <source>
        <dbReference type="Pfam" id="PF18718"/>
    </source>
</evidence>
<protein>
    <recommendedName>
        <fullName evidence="6">CxC6 like cysteine cluster associated with KDZ domain-containing protein</fullName>
    </recommendedName>
</protein>
<accession>A0A165C815</accession>
<dbReference type="OrthoDB" id="3055037at2759"/>